<organism evidence="1 2">
    <name type="scientific">Monilinia vaccinii-corymbosi</name>
    <dbReference type="NCBI Taxonomy" id="61207"/>
    <lineage>
        <taxon>Eukaryota</taxon>
        <taxon>Fungi</taxon>
        <taxon>Dikarya</taxon>
        <taxon>Ascomycota</taxon>
        <taxon>Pezizomycotina</taxon>
        <taxon>Leotiomycetes</taxon>
        <taxon>Helotiales</taxon>
        <taxon>Sclerotiniaceae</taxon>
        <taxon>Monilinia</taxon>
    </lineage>
</organism>
<protein>
    <submittedName>
        <fullName evidence="1">Uncharacterized protein</fullName>
    </submittedName>
</protein>
<name>A0A8A3P2F9_9HELO</name>
<gene>
    <name evidence="1" type="ORF">DSL72_004532</name>
</gene>
<evidence type="ECO:0000313" key="2">
    <source>
        <dbReference type="Proteomes" id="UP000672032"/>
    </source>
</evidence>
<dbReference type="AlphaFoldDB" id="A0A8A3P2F9"/>
<dbReference type="EMBL" id="CP063405">
    <property type="protein sequence ID" value="QSZ30014.1"/>
    <property type="molecule type" value="Genomic_DNA"/>
</dbReference>
<accession>A0A8A3P2F9</accession>
<keyword evidence="2" id="KW-1185">Reference proteome</keyword>
<evidence type="ECO:0000313" key="1">
    <source>
        <dbReference type="EMBL" id="QSZ30014.1"/>
    </source>
</evidence>
<sequence length="75" mass="8250">MFPEDLVVGGMYQGLEEEKSAPSHKKQQSHADHALFGWNGGLLQVVSLKLNAGITEHFAEACVWLGLDWRDATPS</sequence>
<dbReference type="Proteomes" id="UP000672032">
    <property type="component" value="Chromosome 1"/>
</dbReference>
<reference evidence="1" key="1">
    <citation type="submission" date="2020-10" db="EMBL/GenBank/DDBJ databases">
        <title>Genome Sequence of Monilinia vaccinii-corymbosi Sheds Light on Mummy Berry Disease Infection of Blueberry and Mating Type.</title>
        <authorList>
            <person name="Yow A.G."/>
            <person name="Zhang Y."/>
            <person name="Bansal K."/>
            <person name="Eacker S.M."/>
            <person name="Sullivan S."/>
            <person name="Liachko I."/>
            <person name="Cubeta M.A."/>
            <person name="Rollins J.A."/>
            <person name="Ashrafi H."/>
        </authorList>
    </citation>
    <scope>NUCLEOTIDE SEQUENCE</scope>
    <source>
        <strain evidence="1">RL-1</strain>
    </source>
</reference>
<proteinExistence type="predicted"/>